<keyword evidence="1" id="KW-0472">Membrane</keyword>
<evidence type="ECO:0000256" key="2">
    <source>
        <dbReference type="SAM" id="SignalP"/>
    </source>
</evidence>
<comment type="caution">
    <text evidence="3">The sequence shown here is derived from an EMBL/GenBank/DDBJ whole genome shotgun (WGS) entry which is preliminary data.</text>
</comment>
<dbReference type="PANTHER" id="PTHR16209:SF4">
    <property type="entry name" value="WW DOMAIN BINDING PROTEIN 1-LIKE"/>
    <property type="match status" value="1"/>
</dbReference>
<organism evidence="3 4">
    <name type="scientific">Pipistrellus kuhlii</name>
    <name type="common">Kuhl's pipistrelle</name>
    <dbReference type="NCBI Taxonomy" id="59472"/>
    <lineage>
        <taxon>Eukaryota</taxon>
        <taxon>Metazoa</taxon>
        <taxon>Chordata</taxon>
        <taxon>Craniata</taxon>
        <taxon>Vertebrata</taxon>
        <taxon>Euteleostomi</taxon>
        <taxon>Mammalia</taxon>
        <taxon>Eutheria</taxon>
        <taxon>Laurasiatheria</taxon>
        <taxon>Chiroptera</taxon>
        <taxon>Yangochiroptera</taxon>
        <taxon>Vespertilionidae</taxon>
        <taxon>Pipistrellus</taxon>
    </lineage>
</organism>
<dbReference type="Proteomes" id="UP000558488">
    <property type="component" value="Unassembled WGS sequence"/>
</dbReference>
<evidence type="ECO:0000313" key="3">
    <source>
        <dbReference type="EMBL" id="KAF6323025.1"/>
    </source>
</evidence>
<feature type="chain" id="PRO_5029783761" evidence="2">
    <location>
        <begin position="26"/>
        <end position="113"/>
    </location>
</feature>
<gene>
    <name evidence="3" type="ORF">mPipKuh1_018743</name>
</gene>
<sequence length="113" mass="12337">MERRRLLGGMALLLLQALPSPLSAGAEPPQDKETCVGTNNQSYICDTGHCCGQSQCCNYYYELWCKFLPGAFLEPRGAGYCLCSLSLENWGLVSLFLILLGAVLASRISFLVP</sequence>
<evidence type="ECO:0000313" key="4">
    <source>
        <dbReference type="Proteomes" id="UP000558488"/>
    </source>
</evidence>
<keyword evidence="1" id="KW-1133">Transmembrane helix</keyword>
<proteinExistence type="predicted"/>
<keyword evidence="2" id="KW-0732">Signal</keyword>
<name>A0A7J7VCV3_PIPKU</name>
<protein>
    <submittedName>
        <fullName evidence="3">WW domain binding protein 1 like</fullName>
    </submittedName>
</protein>
<accession>A0A7J7VCV3</accession>
<feature type="transmembrane region" description="Helical" evidence="1">
    <location>
        <begin position="90"/>
        <end position="112"/>
    </location>
</feature>
<dbReference type="PANTHER" id="PTHR16209">
    <property type="entry name" value="VESICULAR, OVEREXPRESSED IN CANCER, PROSURVIVAL PROTEIN 1"/>
    <property type="match status" value="1"/>
</dbReference>
<keyword evidence="4" id="KW-1185">Reference proteome</keyword>
<dbReference type="InterPro" id="IPR051994">
    <property type="entry name" value="WW_domain-binding"/>
</dbReference>
<reference evidence="3 4" key="1">
    <citation type="journal article" date="2020" name="Nature">
        <title>Six reference-quality genomes reveal evolution of bat adaptations.</title>
        <authorList>
            <person name="Jebb D."/>
            <person name="Huang Z."/>
            <person name="Pippel M."/>
            <person name="Hughes G.M."/>
            <person name="Lavrichenko K."/>
            <person name="Devanna P."/>
            <person name="Winkler S."/>
            <person name="Jermiin L.S."/>
            <person name="Skirmuntt E.C."/>
            <person name="Katzourakis A."/>
            <person name="Burkitt-Gray L."/>
            <person name="Ray D.A."/>
            <person name="Sullivan K.A.M."/>
            <person name="Roscito J.G."/>
            <person name="Kirilenko B.M."/>
            <person name="Davalos L.M."/>
            <person name="Corthals A.P."/>
            <person name="Power M.L."/>
            <person name="Jones G."/>
            <person name="Ransome R.D."/>
            <person name="Dechmann D.K.N."/>
            <person name="Locatelli A.G."/>
            <person name="Puechmaille S.J."/>
            <person name="Fedrigo O."/>
            <person name="Jarvis E.D."/>
            <person name="Hiller M."/>
            <person name="Vernes S.C."/>
            <person name="Myers E.W."/>
            <person name="Teeling E.C."/>
        </authorList>
    </citation>
    <scope>NUCLEOTIDE SEQUENCE [LARGE SCALE GENOMIC DNA]</scope>
    <source>
        <strain evidence="3">MPipKuh1</strain>
        <tissue evidence="3">Flight muscle</tissue>
    </source>
</reference>
<dbReference type="EMBL" id="JACAGB010000015">
    <property type="protein sequence ID" value="KAF6323025.1"/>
    <property type="molecule type" value="Genomic_DNA"/>
</dbReference>
<feature type="signal peptide" evidence="2">
    <location>
        <begin position="1"/>
        <end position="25"/>
    </location>
</feature>
<dbReference type="AlphaFoldDB" id="A0A7J7VCV3"/>
<evidence type="ECO:0000256" key="1">
    <source>
        <dbReference type="SAM" id="Phobius"/>
    </source>
</evidence>
<keyword evidence="1" id="KW-0812">Transmembrane</keyword>